<accession>A0A8J7MFX2</accession>
<dbReference type="Proteomes" id="UP000624703">
    <property type="component" value="Unassembled WGS sequence"/>
</dbReference>
<feature type="signal peptide" evidence="1">
    <location>
        <begin position="1"/>
        <end position="27"/>
    </location>
</feature>
<organism evidence="2 3">
    <name type="scientific">Persicirhabdus sediminis</name>
    <dbReference type="NCBI Taxonomy" id="454144"/>
    <lineage>
        <taxon>Bacteria</taxon>
        <taxon>Pseudomonadati</taxon>
        <taxon>Verrucomicrobiota</taxon>
        <taxon>Verrucomicrobiia</taxon>
        <taxon>Verrucomicrobiales</taxon>
        <taxon>Verrucomicrobiaceae</taxon>
        <taxon>Persicirhabdus</taxon>
    </lineage>
</organism>
<evidence type="ECO:0008006" key="4">
    <source>
        <dbReference type="Google" id="ProtNLM"/>
    </source>
</evidence>
<proteinExistence type="predicted"/>
<protein>
    <recommendedName>
        <fullName evidence="4">D-lyxose ketol-isomerase</fullName>
    </recommendedName>
</protein>
<dbReference type="EMBL" id="JAENIM010000042">
    <property type="protein sequence ID" value="MBK1792008.1"/>
    <property type="molecule type" value="Genomic_DNA"/>
</dbReference>
<comment type="caution">
    <text evidence="2">The sequence shown here is derived from an EMBL/GenBank/DDBJ whole genome shotgun (WGS) entry which is preliminary data.</text>
</comment>
<gene>
    <name evidence="2" type="ORF">JIN82_12680</name>
</gene>
<sequence length="229" mass="25423">MFAIKPLSAIALTASLMLSGLATPTSAAEPAATSEQKPSIEFANEYFYNDAGEFQEEKAKDAIMALLKYHNYPIFDGIRERIFVMDYKAGRFAEVGLSGIMYANHQVNQYMLLDIFLLPNQMLAEHWHVDGEETPAKREGWLVRNGISYIAGIGEDNMADFPEVKIPQIHWDGKVSAKHIVKGEPGSFTDLAEILSRHWQMAGPEGAIITEVANYADGAAVRRSDPKMN</sequence>
<evidence type="ECO:0000256" key="1">
    <source>
        <dbReference type="SAM" id="SignalP"/>
    </source>
</evidence>
<feature type="chain" id="PRO_5035169058" description="D-lyxose ketol-isomerase" evidence="1">
    <location>
        <begin position="28"/>
        <end position="229"/>
    </location>
</feature>
<dbReference type="AlphaFoldDB" id="A0A8J7MFX2"/>
<keyword evidence="1" id="KW-0732">Signal</keyword>
<reference evidence="2" key="1">
    <citation type="submission" date="2021-01" db="EMBL/GenBank/DDBJ databases">
        <title>Modified the classification status of verrucomicrobia.</title>
        <authorList>
            <person name="Feng X."/>
        </authorList>
    </citation>
    <scope>NUCLEOTIDE SEQUENCE</scope>
    <source>
        <strain evidence="2">_KCTC 22039</strain>
    </source>
</reference>
<keyword evidence="3" id="KW-1185">Reference proteome</keyword>
<name>A0A8J7MFX2_9BACT</name>
<dbReference type="InterPro" id="IPR014710">
    <property type="entry name" value="RmlC-like_jellyroll"/>
</dbReference>
<dbReference type="Gene3D" id="2.60.120.10">
    <property type="entry name" value="Jelly Rolls"/>
    <property type="match status" value="1"/>
</dbReference>
<dbReference type="RefSeq" id="WP_200312021.1">
    <property type="nucleotide sequence ID" value="NZ_JAENIM010000042.1"/>
</dbReference>
<evidence type="ECO:0000313" key="2">
    <source>
        <dbReference type="EMBL" id="MBK1792008.1"/>
    </source>
</evidence>
<evidence type="ECO:0000313" key="3">
    <source>
        <dbReference type="Proteomes" id="UP000624703"/>
    </source>
</evidence>